<keyword evidence="3" id="KW-1185">Reference proteome</keyword>
<evidence type="ECO:0000313" key="3">
    <source>
        <dbReference type="Proteomes" id="UP000324748"/>
    </source>
</evidence>
<dbReference type="AlphaFoldDB" id="A0A5B0QFM7"/>
<accession>A0A5B0QFM7</accession>
<reference evidence="2 3" key="1">
    <citation type="submission" date="2019-05" db="EMBL/GenBank/DDBJ databases">
        <title>Emergence of the Ug99 lineage of the wheat stem rust pathogen through somatic hybridization.</title>
        <authorList>
            <person name="Li F."/>
            <person name="Upadhyaya N.M."/>
            <person name="Sperschneider J."/>
            <person name="Matny O."/>
            <person name="Nguyen-Phuc H."/>
            <person name="Mago R."/>
            <person name="Raley C."/>
            <person name="Miller M.E."/>
            <person name="Silverstein K.A.T."/>
            <person name="Henningsen E."/>
            <person name="Hirsch C.D."/>
            <person name="Visser B."/>
            <person name="Pretorius Z.A."/>
            <person name="Steffenson B.J."/>
            <person name="Schwessinger B."/>
            <person name="Dodds P.N."/>
            <person name="Figueroa M."/>
        </authorList>
    </citation>
    <scope>NUCLEOTIDE SEQUENCE [LARGE SCALE GENOMIC DNA]</scope>
    <source>
        <strain evidence="2">21-0</strain>
    </source>
</reference>
<protein>
    <submittedName>
        <fullName evidence="2">Uncharacterized protein</fullName>
    </submittedName>
</protein>
<name>A0A5B0QFM7_PUCGR</name>
<proteinExistence type="predicted"/>
<feature type="region of interest" description="Disordered" evidence="1">
    <location>
        <begin position="74"/>
        <end position="97"/>
    </location>
</feature>
<feature type="compositionally biased region" description="Polar residues" evidence="1">
    <location>
        <begin position="78"/>
        <end position="89"/>
    </location>
</feature>
<dbReference type="EMBL" id="VSWC01000016">
    <property type="protein sequence ID" value="KAA1112020.1"/>
    <property type="molecule type" value="Genomic_DNA"/>
</dbReference>
<sequence>MTIEHWTEAAYLVVSRETRVVDRIRSSTDSFELLRWGEDCRWEIPKFGDERGHERRGDIVPGSRFQPAVKSLEPTFDLNGTSDIRQPTTQHDKGEWA</sequence>
<comment type="caution">
    <text evidence="2">The sequence shown here is derived from an EMBL/GenBank/DDBJ whole genome shotgun (WGS) entry which is preliminary data.</text>
</comment>
<organism evidence="2 3">
    <name type="scientific">Puccinia graminis f. sp. tritici</name>
    <dbReference type="NCBI Taxonomy" id="56615"/>
    <lineage>
        <taxon>Eukaryota</taxon>
        <taxon>Fungi</taxon>
        <taxon>Dikarya</taxon>
        <taxon>Basidiomycota</taxon>
        <taxon>Pucciniomycotina</taxon>
        <taxon>Pucciniomycetes</taxon>
        <taxon>Pucciniales</taxon>
        <taxon>Pucciniaceae</taxon>
        <taxon>Puccinia</taxon>
    </lineage>
</organism>
<evidence type="ECO:0000313" key="2">
    <source>
        <dbReference type="EMBL" id="KAA1112020.1"/>
    </source>
</evidence>
<gene>
    <name evidence="2" type="ORF">PGT21_020259</name>
</gene>
<evidence type="ECO:0000256" key="1">
    <source>
        <dbReference type="SAM" id="MobiDB-lite"/>
    </source>
</evidence>
<dbReference type="Proteomes" id="UP000324748">
    <property type="component" value="Unassembled WGS sequence"/>
</dbReference>